<feature type="transmembrane region" description="Helical" evidence="1">
    <location>
        <begin position="307"/>
        <end position="324"/>
    </location>
</feature>
<dbReference type="InterPro" id="IPR049177">
    <property type="entry name" value="MgtC_SapB_SrpB_YhiD_N"/>
</dbReference>
<keyword evidence="1" id="KW-0472">Membrane</keyword>
<feature type="transmembrane region" description="Helical" evidence="1">
    <location>
        <begin position="142"/>
        <end position="161"/>
    </location>
</feature>
<evidence type="ECO:0000256" key="1">
    <source>
        <dbReference type="SAM" id="Phobius"/>
    </source>
</evidence>
<dbReference type="PANTHER" id="PTHR39084">
    <property type="entry name" value="MEMBRANE PROTEIN-RELATED"/>
    <property type="match status" value="1"/>
</dbReference>
<feature type="transmembrane region" description="Helical" evidence="1">
    <location>
        <begin position="57"/>
        <end position="79"/>
    </location>
</feature>
<name>A0ABS6X6R5_9BACT</name>
<evidence type="ECO:0000313" key="4">
    <source>
        <dbReference type="EMBL" id="MBW3363689.1"/>
    </source>
</evidence>
<dbReference type="Proteomes" id="UP000774935">
    <property type="component" value="Unassembled WGS sequence"/>
</dbReference>
<keyword evidence="1" id="KW-1133">Transmembrane helix</keyword>
<feature type="transmembrane region" description="Helical" evidence="1">
    <location>
        <begin position="397"/>
        <end position="416"/>
    </location>
</feature>
<accession>A0ABS6X6R5</accession>
<evidence type="ECO:0000259" key="2">
    <source>
        <dbReference type="Pfam" id="PF02308"/>
    </source>
</evidence>
<keyword evidence="5" id="KW-1185">Reference proteome</keyword>
<feature type="transmembrane region" description="Helical" evidence="1">
    <location>
        <begin position="265"/>
        <end position="287"/>
    </location>
</feature>
<feature type="transmembrane region" description="Helical" evidence="1">
    <location>
        <begin position="34"/>
        <end position="51"/>
    </location>
</feature>
<keyword evidence="1" id="KW-0812">Transmembrane</keyword>
<dbReference type="PANTHER" id="PTHR39084:SF1">
    <property type="entry name" value="DUF4010 DOMAIN-CONTAINING PROTEIN"/>
    <property type="match status" value="1"/>
</dbReference>
<feature type="domain" description="DUF4010" evidence="3">
    <location>
        <begin position="178"/>
        <end position="388"/>
    </location>
</feature>
<proteinExistence type="predicted"/>
<feature type="transmembrane region" description="Helical" evidence="1">
    <location>
        <begin position="200"/>
        <end position="220"/>
    </location>
</feature>
<protein>
    <submittedName>
        <fullName evidence="4">MgtC/SapB family protein</fullName>
    </submittedName>
</protein>
<comment type="caution">
    <text evidence="4">The sequence shown here is derived from an EMBL/GenBank/DDBJ whole genome shotgun (WGS) entry which is preliminary data.</text>
</comment>
<feature type="transmembrane region" description="Helical" evidence="1">
    <location>
        <begin position="6"/>
        <end position="22"/>
    </location>
</feature>
<dbReference type="EMBL" id="JAHWXQ010000001">
    <property type="protein sequence ID" value="MBW3363689.1"/>
    <property type="molecule type" value="Genomic_DNA"/>
</dbReference>
<dbReference type="InterPro" id="IPR025105">
    <property type="entry name" value="DUF4010"/>
</dbReference>
<evidence type="ECO:0000313" key="5">
    <source>
        <dbReference type="Proteomes" id="UP000774935"/>
    </source>
</evidence>
<dbReference type="Pfam" id="PF02308">
    <property type="entry name" value="MgtC"/>
    <property type="match status" value="1"/>
</dbReference>
<feature type="transmembrane region" description="Helical" evidence="1">
    <location>
        <begin position="173"/>
        <end position="194"/>
    </location>
</feature>
<feature type="transmembrane region" description="Helical" evidence="1">
    <location>
        <begin position="369"/>
        <end position="390"/>
    </location>
</feature>
<feature type="domain" description="MgtC/SapB/SrpB/YhiD N-terminal" evidence="2">
    <location>
        <begin position="10"/>
        <end position="130"/>
    </location>
</feature>
<feature type="transmembrane region" description="Helical" evidence="1">
    <location>
        <begin position="232"/>
        <end position="253"/>
    </location>
</feature>
<evidence type="ECO:0000259" key="3">
    <source>
        <dbReference type="Pfam" id="PF13194"/>
    </source>
</evidence>
<reference evidence="4 5" key="1">
    <citation type="submission" date="2021-07" db="EMBL/GenBank/DDBJ databases">
        <authorList>
            <person name="Kim M.K."/>
        </authorList>
    </citation>
    <scope>NUCLEOTIDE SEQUENCE [LARGE SCALE GENOMIC DNA]</scope>
    <source>
        <strain evidence="4 5">HLY7-15</strain>
    </source>
</reference>
<organism evidence="4 5">
    <name type="scientific">Pontibacter populi</name>
    <dbReference type="NCBI Taxonomy" id="890055"/>
    <lineage>
        <taxon>Bacteria</taxon>
        <taxon>Pseudomonadati</taxon>
        <taxon>Bacteroidota</taxon>
        <taxon>Cytophagia</taxon>
        <taxon>Cytophagales</taxon>
        <taxon>Hymenobacteraceae</taxon>
        <taxon>Pontibacter</taxon>
    </lineage>
</organism>
<dbReference type="Pfam" id="PF13194">
    <property type="entry name" value="DUF4010"/>
    <property type="match status" value="1"/>
</dbReference>
<feature type="transmembrane region" description="Helical" evidence="1">
    <location>
        <begin position="91"/>
        <end position="122"/>
    </location>
</feature>
<sequence length="426" mass="45186">MPHLELFQTLAISLALGLLVGLQRQHQNARIAGIRTFPLITLFGTVCALLAQDFGGWILGAGALGTTALLVAANLMQRLDKKVDIGQTTEAALLLMFAVGAYLVTGKTAVCVALGGAVAVLLHLKETLHQAVARLGEKDLHAIMQFVVISLVILPVLPNQAYGPYQVLNPYNIWLMVVLIVGIGLAGYFAYKIFGDKAGTLLGGILGGLISSTATTVSYAKRSKEGVERETNYNLIALVIFIATAISLVRIIVEVAVVAPGTLAIVAPPLATLVLLMAVLIVLGFFFKKENAGRMPEQENPAQLKTALVFGAIYAIVIVATSAAKDHFGNSGLYIVAIISGLTDVDAITLSTSRLMTAETIDQQTGWKVIMIAALSNIAFKGAMVAVLANRALVIRVASLFGLSLVAGLLIVWLWPEGFVLDWFGE</sequence>
<gene>
    <name evidence="4" type="ORF">KYK27_01445</name>
</gene>
<dbReference type="RefSeq" id="WP_199108291.1">
    <property type="nucleotide sequence ID" value="NZ_JAHWXQ010000001.1"/>
</dbReference>